<organism evidence="1">
    <name type="scientific">human gut metagenome</name>
    <dbReference type="NCBI Taxonomy" id="408170"/>
    <lineage>
        <taxon>unclassified sequences</taxon>
        <taxon>metagenomes</taxon>
        <taxon>organismal metagenomes</taxon>
    </lineage>
</organism>
<evidence type="ECO:0000313" key="1">
    <source>
        <dbReference type="EMBL" id="ETJ33925.1"/>
    </source>
</evidence>
<accession>W1XWU9</accession>
<gene>
    <name evidence="1" type="ORF">Q604_UNBC11641G0001</name>
</gene>
<dbReference type="EMBL" id="AZMM01011641">
    <property type="protein sequence ID" value="ETJ33925.1"/>
    <property type="molecule type" value="Genomic_DNA"/>
</dbReference>
<name>W1XWU9_9ZZZZ</name>
<sequence length="23" mass="2558">PVNKAEKEAIAFRNAERLLCITA</sequence>
<protein>
    <submittedName>
        <fullName evidence="1">Uncharacterized protein</fullName>
    </submittedName>
</protein>
<feature type="non-terminal residue" evidence="1">
    <location>
        <position position="1"/>
    </location>
</feature>
<reference evidence="1" key="1">
    <citation type="submission" date="2013-12" db="EMBL/GenBank/DDBJ databases">
        <title>A Varibaculum cambriense genome reconstructed from a premature infant gut community with otherwise low bacterial novelty that shifts toward anaerobic metabolism during the third week of life.</title>
        <authorList>
            <person name="Brown C.T."/>
            <person name="Sharon I."/>
            <person name="Thomas B.C."/>
            <person name="Castelle C.J."/>
            <person name="Morowitz M.J."/>
            <person name="Banfield J.F."/>
        </authorList>
    </citation>
    <scope>NUCLEOTIDE SEQUENCE</scope>
</reference>
<proteinExistence type="predicted"/>
<dbReference type="AlphaFoldDB" id="W1XWU9"/>
<comment type="caution">
    <text evidence="1">The sequence shown here is derived from an EMBL/GenBank/DDBJ whole genome shotgun (WGS) entry which is preliminary data.</text>
</comment>